<accession>A0A0J6FA89</accession>
<dbReference type="InterPro" id="IPR042099">
    <property type="entry name" value="ANL_N_sf"/>
</dbReference>
<dbReference type="InterPro" id="IPR025110">
    <property type="entry name" value="AMP-bd_C"/>
</dbReference>
<evidence type="ECO:0000259" key="1">
    <source>
        <dbReference type="Pfam" id="PF00501"/>
    </source>
</evidence>
<dbReference type="Gene3D" id="3.40.50.12780">
    <property type="entry name" value="N-terminal domain of ligase-like"/>
    <property type="match status" value="1"/>
</dbReference>
<dbReference type="Proteomes" id="UP000054567">
    <property type="component" value="Unassembled WGS sequence"/>
</dbReference>
<organism evidence="3 4">
    <name type="scientific">Coccidioides posadasii RMSCC 3488</name>
    <dbReference type="NCBI Taxonomy" id="454284"/>
    <lineage>
        <taxon>Eukaryota</taxon>
        <taxon>Fungi</taxon>
        <taxon>Dikarya</taxon>
        <taxon>Ascomycota</taxon>
        <taxon>Pezizomycotina</taxon>
        <taxon>Eurotiomycetes</taxon>
        <taxon>Eurotiomycetidae</taxon>
        <taxon>Onygenales</taxon>
        <taxon>Onygenaceae</taxon>
        <taxon>Coccidioides</taxon>
    </lineage>
</organism>
<dbReference type="PANTHER" id="PTHR24096">
    <property type="entry name" value="LONG-CHAIN-FATTY-ACID--COA LIGASE"/>
    <property type="match status" value="1"/>
</dbReference>
<gene>
    <name evidence="3" type="ORF">CPAG_03463</name>
</gene>
<reference evidence="4" key="3">
    <citation type="journal article" date="2010" name="Genome Res.">
        <title>Population genomic sequencing of Coccidioides fungi reveals recent hybridization and transposon control.</title>
        <authorList>
            <person name="Neafsey D.E."/>
            <person name="Barker B.M."/>
            <person name="Sharpton T.J."/>
            <person name="Stajich J.E."/>
            <person name="Park D.J."/>
            <person name="Whiston E."/>
            <person name="Hung C.-Y."/>
            <person name="McMahan C."/>
            <person name="White J."/>
            <person name="Sykes S."/>
            <person name="Heiman D."/>
            <person name="Young S."/>
            <person name="Zeng Q."/>
            <person name="Abouelleil A."/>
            <person name="Aftuck L."/>
            <person name="Bessette D."/>
            <person name="Brown A."/>
            <person name="FitzGerald M."/>
            <person name="Lui A."/>
            <person name="Macdonald J.P."/>
            <person name="Priest M."/>
            <person name="Orbach M.J."/>
            <person name="Galgiani J.N."/>
            <person name="Kirkland T.N."/>
            <person name="Cole G.T."/>
            <person name="Birren B.W."/>
            <person name="Henn M.R."/>
            <person name="Taylor J.W."/>
            <person name="Rounsley S.D."/>
        </authorList>
    </citation>
    <scope>NUCLEOTIDE SEQUENCE [LARGE SCALE GENOMIC DNA]</scope>
    <source>
        <strain evidence="4">RMSCC 3488</strain>
    </source>
</reference>
<dbReference type="InterPro" id="IPR045851">
    <property type="entry name" value="AMP-bd_C_sf"/>
</dbReference>
<dbReference type="InterPro" id="IPR000873">
    <property type="entry name" value="AMP-dep_synth/lig_dom"/>
</dbReference>
<dbReference type="InterPro" id="IPR020845">
    <property type="entry name" value="AMP-binding_CS"/>
</dbReference>
<dbReference type="GO" id="GO:0016405">
    <property type="term" value="F:CoA-ligase activity"/>
    <property type="evidence" value="ECO:0007669"/>
    <property type="project" value="TreeGrafter"/>
</dbReference>
<feature type="domain" description="AMP-binding enzyme C-terminal" evidence="2">
    <location>
        <begin position="480"/>
        <end position="560"/>
    </location>
</feature>
<dbReference type="AlphaFoldDB" id="A0A0J6FA89"/>
<dbReference type="VEuPathDB" id="FungiDB:CPAG_03463"/>
<dbReference type="PANTHER" id="PTHR24096:SF422">
    <property type="entry name" value="BCDNA.GH02901"/>
    <property type="match status" value="1"/>
</dbReference>
<protein>
    <submittedName>
        <fullName evidence="3">4-coumarate-CoA ligase</fullName>
    </submittedName>
</protein>
<dbReference type="EMBL" id="DS268110">
    <property type="protein sequence ID" value="KMM67128.1"/>
    <property type="molecule type" value="Genomic_DNA"/>
</dbReference>
<dbReference type="CDD" id="cd05911">
    <property type="entry name" value="Firefly_Luc_like"/>
    <property type="match status" value="1"/>
</dbReference>
<dbReference type="PROSITE" id="PS00455">
    <property type="entry name" value="AMP_BINDING"/>
    <property type="match status" value="1"/>
</dbReference>
<proteinExistence type="predicted"/>
<evidence type="ECO:0000259" key="2">
    <source>
        <dbReference type="Pfam" id="PF13193"/>
    </source>
</evidence>
<name>A0A0J6FA89_COCPO</name>
<feature type="domain" description="AMP-dependent synthetase/ligase" evidence="1">
    <location>
        <begin position="46"/>
        <end position="426"/>
    </location>
</feature>
<keyword evidence="3" id="KW-0436">Ligase</keyword>
<reference evidence="3 4" key="1">
    <citation type="submission" date="2007-06" db="EMBL/GenBank/DDBJ databases">
        <title>The Genome Sequence of Coccidioides posadasii RMSCC_3488.</title>
        <authorList>
            <consortium name="Coccidioides Genome Resources Consortium"/>
            <consortium name="The Broad Institute Genome Sequencing Platform"/>
            <person name="Henn M.R."/>
            <person name="Sykes S."/>
            <person name="Young S."/>
            <person name="Jaffe D."/>
            <person name="Berlin A."/>
            <person name="Alvarez P."/>
            <person name="Butler J."/>
            <person name="Gnerre S."/>
            <person name="Grabherr M."/>
            <person name="Mauceli E."/>
            <person name="Brockman W."/>
            <person name="Kodira C."/>
            <person name="Alvarado L."/>
            <person name="Zeng Q."/>
            <person name="Crawford M."/>
            <person name="Antoine C."/>
            <person name="Devon K."/>
            <person name="Galgiani J."/>
            <person name="Orsborn K."/>
            <person name="Lewis M.L."/>
            <person name="Nusbaum C."/>
            <person name="Galagan J."/>
            <person name="Birren B."/>
        </authorList>
    </citation>
    <scope>NUCLEOTIDE SEQUENCE [LARGE SCALE GENOMIC DNA]</scope>
    <source>
        <strain evidence="3 4">RMSCC 3488</strain>
    </source>
</reference>
<dbReference type="Pfam" id="PF13193">
    <property type="entry name" value="AMP-binding_C"/>
    <property type="match status" value="1"/>
</dbReference>
<sequence length="581" mass="63528">MVFRAPAWVGELPPIPDDVAICDFMLDDKYGRYPLASSKDPFTCGMTGRTYSAAKVAERVDVLARALAKEFGWHPNKGTEWEKVVGIYSFNTIDFLVLCWAIHRCGGIASPANAVYSGPELTYQLKDSGAQSLFTCLPSLPIALEAAAQAGIPRNRIYILDLPTEFTGSTEAPQGMRTLEQFITEGYSLPKLEKLNFGPGQGARQTAFLCYSSGTSGLPKGVKIAHRNVIANTLQMMVYEAPHRNSLKPAGQGAFNDVALGLLPQSHIYSLVVMCHCGPYRGDQVIVLPKFELNHYLQTVEKYKIGTLYLVPPIIIAMLRNKELCDKRDLSAVRAIFTGAAPLGKETADELQQWKPSWLIKQGYGMTETCTVVCTTSSHDVWLGSSGSILPGIECKIISPEGVELTGYDEPGELVVKSPSVVLGYLNNEKATEETFIDGWMRTGDEAVVRVAPSGNEHIFIVDRIKELIKVKGLQVAPAELEAHILSHPNVADCAVIPVPDDSAGELPKAFVVKSSSAGSDDAATIRAIMKHVEDHKARHKWLKGGVEFLDVIPKSPSGKILRRLLRDKEREARRKAGAKI</sequence>
<reference evidence="4" key="2">
    <citation type="journal article" date="2009" name="Genome Res.">
        <title>Comparative genomic analyses of the human fungal pathogens Coccidioides and their relatives.</title>
        <authorList>
            <person name="Sharpton T.J."/>
            <person name="Stajich J.E."/>
            <person name="Rounsley S.D."/>
            <person name="Gardner M.J."/>
            <person name="Wortman J.R."/>
            <person name="Jordar V.S."/>
            <person name="Maiti R."/>
            <person name="Kodira C.D."/>
            <person name="Neafsey D.E."/>
            <person name="Zeng Q."/>
            <person name="Hung C.-Y."/>
            <person name="McMahan C."/>
            <person name="Muszewska A."/>
            <person name="Grynberg M."/>
            <person name="Mandel M.A."/>
            <person name="Kellner E.M."/>
            <person name="Barker B.M."/>
            <person name="Galgiani J.N."/>
            <person name="Orbach M.J."/>
            <person name="Kirkland T.N."/>
            <person name="Cole G.T."/>
            <person name="Henn M.R."/>
            <person name="Birren B.W."/>
            <person name="Taylor J.W."/>
        </authorList>
    </citation>
    <scope>NUCLEOTIDE SEQUENCE [LARGE SCALE GENOMIC DNA]</scope>
    <source>
        <strain evidence="4">RMSCC 3488</strain>
    </source>
</reference>
<dbReference type="Pfam" id="PF00501">
    <property type="entry name" value="AMP-binding"/>
    <property type="match status" value="1"/>
</dbReference>
<evidence type="ECO:0000313" key="3">
    <source>
        <dbReference type="EMBL" id="KMM67128.1"/>
    </source>
</evidence>
<dbReference type="OrthoDB" id="6509636at2759"/>
<dbReference type="SUPFAM" id="SSF56801">
    <property type="entry name" value="Acetyl-CoA synthetase-like"/>
    <property type="match status" value="1"/>
</dbReference>
<evidence type="ECO:0000313" key="4">
    <source>
        <dbReference type="Proteomes" id="UP000054567"/>
    </source>
</evidence>
<dbReference type="Gene3D" id="3.30.300.30">
    <property type="match status" value="1"/>
</dbReference>